<comment type="caution">
    <text evidence="1">The sequence shown here is derived from an EMBL/GenBank/DDBJ whole genome shotgun (WGS) entry which is preliminary data.</text>
</comment>
<evidence type="ECO:0000313" key="1">
    <source>
        <dbReference type="EMBL" id="MBF6296024.1"/>
    </source>
</evidence>
<protein>
    <submittedName>
        <fullName evidence="1">Uncharacterized protein</fullName>
    </submittedName>
</protein>
<dbReference type="RefSeq" id="WP_195127437.1">
    <property type="nucleotide sequence ID" value="NZ_JADLQX010000001.1"/>
</dbReference>
<dbReference type="Proteomes" id="UP000702209">
    <property type="component" value="Unassembled WGS sequence"/>
</dbReference>
<sequence length="170" mass="18748">MYYPFWKNPAAKQPQWVFGRRREAPWSSEDPVYAHAHADNRTFHIKIKTGRWRSKAVQIDGPTYAELLAGNKHLAQALDAKPGPLVLLSCSPARPGGSAAASMADHLHTRTDIDRDVYAAKGDVMTQTWQSRENVSSVGVEVDAATGDAADSLWEVYRAPRGTPAEPNDH</sequence>
<accession>A0ABS0CME1</accession>
<name>A0ABS0CME1_9NOCA</name>
<reference evidence="1 2" key="1">
    <citation type="submission" date="2020-10" db="EMBL/GenBank/DDBJ databases">
        <title>Identification of Nocardia species via Next-generation sequencing and recognition of intraspecies genetic diversity.</title>
        <authorList>
            <person name="Li P."/>
            <person name="Li P."/>
            <person name="Lu B."/>
        </authorList>
    </citation>
    <scope>NUCLEOTIDE SEQUENCE [LARGE SCALE GENOMIC DNA]</scope>
    <source>
        <strain evidence="1 2">BJ06-0157</strain>
    </source>
</reference>
<dbReference type="EMBL" id="JADLQX010000001">
    <property type="protein sequence ID" value="MBF6296024.1"/>
    <property type="molecule type" value="Genomic_DNA"/>
</dbReference>
<gene>
    <name evidence="1" type="ORF">IU459_00515</name>
</gene>
<proteinExistence type="predicted"/>
<evidence type="ECO:0000313" key="2">
    <source>
        <dbReference type="Proteomes" id="UP000702209"/>
    </source>
</evidence>
<organism evidence="1 2">
    <name type="scientific">Nocardia amamiensis</name>
    <dbReference type="NCBI Taxonomy" id="404578"/>
    <lineage>
        <taxon>Bacteria</taxon>
        <taxon>Bacillati</taxon>
        <taxon>Actinomycetota</taxon>
        <taxon>Actinomycetes</taxon>
        <taxon>Mycobacteriales</taxon>
        <taxon>Nocardiaceae</taxon>
        <taxon>Nocardia</taxon>
    </lineage>
</organism>
<keyword evidence="2" id="KW-1185">Reference proteome</keyword>